<gene>
    <name evidence="2" type="ORF">ASCRUDRAFT_136721</name>
</gene>
<dbReference type="EMBL" id="KV454477">
    <property type="protein sequence ID" value="ODV62633.1"/>
    <property type="molecule type" value="Genomic_DNA"/>
</dbReference>
<dbReference type="AlphaFoldDB" id="A0A1D2VLZ6"/>
<organism evidence="2 3">
    <name type="scientific">Ascoidea rubescens DSM 1968</name>
    <dbReference type="NCBI Taxonomy" id="1344418"/>
    <lineage>
        <taxon>Eukaryota</taxon>
        <taxon>Fungi</taxon>
        <taxon>Dikarya</taxon>
        <taxon>Ascomycota</taxon>
        <taxon>Saccharomycotina</taxon>
        <taxon>Saccharomycetes</taxon>
        <taxon>Ascoideaceae</taxon>
        <taxon>Ascoidea</taxon>
    </lineage>
</organism>
<protein>
    <submittedName>
        <fullName evidence="2">Uncharacterized protein</fullName>
    </submittedName>
</protein>
<reference evidence="3" key="1">
    <citation type="submission" date="2016-05" db="EMBL/GenBank/DDBJ databases">
        <title>Comparative genomics of biotechnologically important yeasts.</title>
        <authorList>
            <consortium name="DOE Joint Genome Institute"/>
            <person name="Riley R."/>
            <person name="Haridas S."/>
            <person name="Wolfe K.H."/>
            <person name="Lopes M.R."/>
            <person name="Hittinger C.T."/>
            <person name="Goker M."/>
            <person name="Salamov A."/>
            <person name="Wisecaver J."/>
            <person name="Long T.M."/>
            <person name="Aerts A.L."/>
            <person name="Barry K."/>
            <person name="Choi C."/>
            <person name="Clum A."/>
            <person name="Coughlan A.Y."/>
            <person name="Deshpande S."/>
            <person name="Douglass A.P."/>
            <person name="Hanson S.J."/>
            <person name="Klenk H.-P."/>
            <person name="Labutti K."/>
            <person name="Lapidus A."/>
            <person name="Lindquist E."/>
            <person name="Lipzen A."/>
            <person name="Meier-Kolthoff J.P."/>
            <person name="Ohm R.A."/>
            <person name="Otillar R.P."/>
            <person name="Pangilinan J."/>
            <person name="Peng Y."/>
            <person name="Rokas A."/>
            <person name="Rosa C.A."/>
            <person name="Scheuner C."/>
            <person name="Sibirny A.A."/>
            <person name="Slot J.C."/>
            <person name="Stielow J.B."/>
            <person name="Sun H."/>
            <person name="Kurtzman C.P."/>
            <person name="Blackwell M."/>
            <person name="Grigoriev I.V."/>
            <person name="Jeffries T.W."/>
        </authorList>
    </citation>
    <scope>NUCLEOTIDE SEQUENCE [LARGE SCALE GENOMIC DNA]</scope>
    <source>
        <strain evidence="3">DSM 1968</strain>
    </source>
</reference>
<evidence type="ECO:0000256" key="1">
    <source>
        <dbReference type="SAM" id="MobiDB-lite"/>
    </source>
</evidence>
<sequence>MGRLRASDVATLCAVLFAGVYGGTRFFEPMIIDKLREMDALRDDIPIPVYDKDGNRVIDLGPTIVPKNVDNTDNNKTNNTDEKNI</sequence>
<proteinExistence type="predicted"/>
<dbReference type="RefSeq" id="XP_020048940.1">
    <property type="nucleotide sequence ID" value="XM_020189112.1"/>
</dbReference>
<feature type="compositionally biased region" description="Low complexity" evidence="1">
    <location>
        <begin position="67"/>
        <end position="78"/>
    </location>
</feature>
<evidence type="ECO:0000313" key="3">
    <source>
        <dbReference type="Proteomes" id="UP000095038"/>
    </source>
</evidence>
<dbReference type="GeneID" id="30962748"/>
<evidence type="ECO:0000313" key="2">
    <source>
        <dbReference type="EMBL" id="ODV62633.1"/>
    </source>
</evidence>
<accession>A0A1D2VLZ6</accession>
<dbReference type="Proteomes" id="UP000095038">
    <property type="component" value="Unassembled WGS sequence"/>
</dbReference>
<feature type="region of interest" description="Disordered" evidence="1">
    <location>
        <begin position="63"/>
        <end position="85"/>
    </location>
</feature>
<dbReference type="STRING" id="1344418.A0A1D2VLZ6"/>
<name>A0A1D2VLZ6_9ASCO</name>
<dbReference type="InParanoid" id="A0A1D2VLZ6"/>
<keyword evidence="3" id="KW-1185">Reference proteome</keyword>
<dbReference type="OrthoDB" id="4080273at2759"/>